<dbReference type="PANTHER" id="PTHR36488:SF8">
    <property type="entry name" value="CASP-LIKE PROTEIN 1U1"/>
    <property type="match status" value="1"/>
</dbReference>
<reference evidence="11" key="1">
    <citation type="submission" date="2020-03" db="EMBL/GenBank/DDBJ databases">
        <title>A high-quality chromosome-level genome assembly of a woody plant with both climbing and erect habits, Rhamnella rubrinervis.</title>
        <authorList>
            <person name="Lu Z."/>
            <person name="Yang Y."/>
            <person name="Zhu X."/>
            <person name="Sun Y."/>
        </authorList>
    </citation>
    <scope>NUCLEOTIDE SEQUENCE</scope>
    <source>
        <strain evidence="11">BYM</strain>
        <tissue evidence="11">Leaf</tissue>
    </source>
</reference>
<dbReference type="EMBL" id="VOIH02000001">
    <property type="protein sequence ID" value="KAF3456141.1"/>
    <property type="molecule type" value="Genomic_DNA"/>
</dbReference>
<evidence type="ECO:0000259" key="10">
    <source>
        <dbReference type="Pfam" id="PF04535"/>
    </source>
</evidence>
<protein>
    <recommendedName>
        <fullName evidence="8">CASP-like protein</fullName>
    </recommendedName>
</protein>
<keyword evidence="4 8" id="KW-1003">Cell membrane</keyword>
<organism evidence="11 12">
    <name type="scientific">Rhamnella rubrinervis</name>
    <dbReference type="NCBI Taxonomy" id="2594499"/>
    <lineage>
        <taxon>Eukaryota</taxon>
        <taxon>Viridiplantae</taxon>
        <taxon>Streptophyta</taxon>
        <taxon>Embryophyta</taxon>
        <taxon>Tracheophyta</taxon>
        <taxon>Spermatophyta</taxon>
        <taxon>Magnoliopsida</taxon>
        <taxon>eudicotyledons</taxon>
        <taxon>Gunneridae</taxon>
        <taxon>Pentapetalae</taxon>
        <taxon>rosids</taxon>
        <taxon>fabids</taxon>
        <taxon>Rosales</taxon>
        <taxon>Rhamnaceae</taxon>
        <taxon>rhamnoid group</taxon>
        <taxon>Rhamneae</taxon>
        <taxon>Rhamnella</taxon>
    </lineage>
</organism>
<accession>A0A8K0MRG7</accession>
<dbReference type="InterPro" id="IPR006459">
    <property type="entry name" value="CASP/CASPL"/>
</dbReference>
<gene>
    <name evidence="11" type="ORF">FNV43_RR00791</name>
</gene>
<keyword evidence="5 8" id="KW-0812">Transmembrane</keyword>
<proteinExistence type="inferred from homology"/>
<keyword evidence="6 8" id="KW-1133">Transmembrane helix</keyword>
<feature type="region of interest" description="Disordered" evidence="9">
    <location>
        <begin position="1"/>
        <end position="28"/>
    </location>
</feature>
<comment type="caution">
    <text evidence="11">The sequence shown here is derived from an EMBL/GenBank/DDBJ whole genome shotgun (WGS) entry which is preliminary data.</text>
</comment>
<name>A0A8K0MRG7_9ROSA</name>
<evidence type="ECO:0000256" key="8">
    <source>
        <dbReference type="RuleBase" id="RU361233"/>
    </source>
</evidence>
<evidence type="ECO:0000256" key="7">
    <source>
        <dbReference type="ARBA" id="ARBA00023136"/>
    </source>
</evidence>
<keyword evidence="12" id="KW-1185">Reference proteome</keyword>
<evidence type="ECO:0000313" key="11">
    <source>
        <dbReference type="EMBL" id="KAF3456141.1"/>
    </source>
</evidence>
<feature type="transmembrane region" description="Helical" evidence="8">
    <location>
        <begin position="39"/>
        <end position="58"/>
    </location>
</feature>
<dbReference type="Pfam" id="PF04535">
    <property type="entry name" value="CASP_dom"/>
    <property type="match status" value="1"/>
</dbReference>
<evidence type="ECO:0000256" key="5">
    <source>
        <dbReference type="ARBA" id="ARBA00022692"/>
    </source>
</evidence>
<feature type="compositionally biased region" description="Basic and acidic residues" evidence="9">
    <location>
        <begin position="1"/>
        <end position="14"/>
    </location>
</feature>
<evidence type="ECO:0000256" key="3">
    <source>
        <dbReference type="ARBA" id="ARBA00011489"/>
    </source>
</evidence>
<dbReference type="InterPro" id="IPR006702">
    <property type="entry name" value="CASP_dom"/>
</dbReference>
<comment type="similarity">
    <text evidence="2 8">Belongs to the Casparian strip membrane proteins (CASP) family.</text>
</comment>
<comment type="subcellular location">
    <subcellularLocation>
        <location evidence="1 8">Cell membrane</location>
        <topology evidence="1 8">Multi-pass membrane protein</topology>
    </subcellularLocation>
</comment>
<feature type="domain" description="Casparian strip membrane protein" evidence="10">
    <location>
        <begin position="36"/>
        <end position="179"/>
    </location>
</feature>
<feature type="transmembrane region" description="Helical" evidence="8">
    <location>
        <begin position="79"/>
        <end position="105"/>
    </location>
</feature>
<evidence type="ECO:0000256" key="1">
    <source>
        <dbReference type="ARBA" id="ARBA00004651"/>
    </source>
</evidence>
<sequence>MATTEKAADTEYGKEAPPAAAPPPPPKPSGTTIPPIVDVALRALVFAATLTSLLVFVTSKQTIHLGPRSMEAKFDHSPAFIYFVVALSVAGLYSLLTTLASISIIQKPAFSNTFLLYFAFWDVLILGLVASATGAAGSVAYIGLRGNKHVQWQKVCNVFDKYCRHIGGSLAVSLFASVLLVLLIWLSVLTIHKRIPK</sequence>
<evidence type="ECO:0000256" key="4">
    <source>
        <dbReference type="ARBA" id="ARBA00022475"/>
    </source>
</evidence>
<evidence type="ECO:0000256" key="2">
    <source>
        <dbReference type="ARBA" id="ARBA00007651"/>
    </source>
</evidence>
<dbReference type="InterPro" id="IPR044173">
    <property type="entry name" value="CASPL"/>
</dbReference>
<evidence type="ECO:0000313" key="12">
    <source>
        <dbReference type="Proteomes" id="UP000796880"/>
    </source>
</evidence>
<dbReference type="PANTHER" id="PTHR36488">
    <property type="entry name" value="CASP-LIKE PROTEIN 1U1"/>
    <property type="match status" value="1"/>
</dbReference>
<keyword evidence="7 8" id="KW-0472">Membrane</keyword>
<feature type="compositionally biased region" description="Pro residues" evidence="9">
    <location>
        <begin position="19"/>
        <end position="28"/>
    </location>
</feature>
<evidence type="ECO:0000256" key="9">
    <source>
        <dbReference type="SAM" id="MobiDB-lite"/>
    </source>
</evidence>
<dbReference type="Proteomes" id="UP000796880">
    <property type="component" value="Unassembled WGS sequence"/>
</dbReference>
<comment type="subunit">
    <text evidence="3 8">Homodimer and heterodimers.</text>
</comment>
<dbReference type="AlphaFoldDB" id="A0A8K0MRG7"/>
<evidence type="ECO:0000256" key="6">
    <source>
        <dbReference type="ARBA" id="ARBA00022989"/>
    </source>
</evidence>
<dbReference type="GO" id="GO:0005886">
    <property type="term" value="C:plasma membrane"/>
    <property type="evidence" value="ECO:0007669"/>
    <property type="project" value="UniProtKB-SubCell"/>
</dbReference>
<feature type="transmembrane region" description="Helical" evidence="8">
    <location>
        <begin position="165"/>
        <end position="188"/>
    </location>
</feature>
<dbReference type="OrthoDB" id="1926504at2759"/>
<feature type="transmembrane region" description="Helical" evidence="8">
    <location>
        <begin position="117"/>
        <end position="144"/>
    </location>
</feature>
<dbReference type="NCBIfam" id="TIGR01569">
    <property type="entry name" value="A_tha_TIGR01569"/>
    <property type="match status" value="1"/>
</dbReference>